<evidence type="ECO:0000313" key="10">
    <source>
        <dbReference type="EMBL" id="NME28145.1"/>
    </source>
</evidence>
<evidence type="ECO:0000256" key="6">
    <source>
        <dbReference type="SAM" id="Coils"/>
    </source>
</evidence>
<dbReference type="Pfam" id="PF02272">
    <property type="entry name" value="DHHA1"/>
    <property type="match status" value="1"/>
</dbReference>
<dbReference type="InterPro" id="IPR038763">
    <property type="entry name" value="DHH_sf"/>
</dbReference>
<name>A0A848BSA8_9FIRM</name>
<organism evidence="10 11">
    <name type="scientific">Megasphaera hexanoica</name>
    <dbReference type="NCBI Taxonomy" id="1675036"/>
    <lineage>
        <taxon>Bacteria</taxon>
        <taxon>Bacillati</taxon>
        <taxon>Bacillota</taxon>
        <taxon>Negativicutes</taxon>
        <taxon>Veillonellales</taxon>
        <taxon>Veillonellaceae</taxon>
        <taxon>Megasphaera</taxon>
    </lineage>
</organism>
<evidence type="ECO:0000256" key="1">
    <source>
        <dbReference type="ARBA" id="ARBA00005915"/>
    </source>
</evidence>
<evidence type="ECO:0000313" key="11">
    <source>
        <dbReference type="Proteomes" id="UP000591071"/>
    </source>
</evidence>
<feature type="coiled-coil region" evidence="6">
    <location>
        <begin position="307"/>
        <end position="334"/>
    </location>
</feature>
<feature type="domain" description="DHHA1" evidence="8">
    <location>
        <begin position="344"/>
        <end position="437"/>
    </location>
</feature>
<accession>A0A848BSA8</accession>
<comment type="caution">
    <text evidence="10">The sequence shown here is derived from an EMBL/GenBank/DDBJ whole genome shotgun (WGS) entry which is preliminary data.</text>
</comment>
<dbReference type="SUPFAM" id="SSF64182">
    <property type="entry name" value="DHH phosphoesterases"/>
    <property type="match status" value="1"/>
</dbReference>
<proteinExistence type="inferred from homology"/>
<gene>
    <name evidence="10" type="primary">recJ</name>
    <name evidence="10" type="ORF">HF872_05845</name>
</gene>
<keyword evidence="4" id="KW-0378">Hydrolase</keyword>
<dbReference type="InterPro" id="IPR004610">
    <property type="entry name" value="RecJ"/>
</dbReference>
<evidence type="ECO:0000256" key="3">
    <source>
        <dbReference type="ARBA" id="ARBA00022722"/>
    </source>
</evidence>
<dbReference type="InterPro" id="IPR041122">
    <property type="entry name" value="RecJ_OB"/>
</dbReference>
<dbReference type="AlphaFoldDB" id="A0A848BSA8"/>
<protein>
    <recommendedName>
        <fullName evidence="2">Single-stranded-DNA-specific exonuclease RecJ</fullName>
    </recommendedName>
</protein>
<evidence type="ECO:0000259" key="9">
    <source>
        <dbReference type="Pfam" id="PF17768"/>
    </source>
</evidence>
<dbReference type="GO" id="GO:0006310">
    <property type="term" value="P:DNA recombination"/>
    <property type="evidence" value="ECO:0007669"/>
    <property type="project" value="InterPro"/>
</dbReference>
<dbReference type="Proteomes" id="UP000591071">
    <property type="component" value="Unassembled WGS sequence"/>
</dbReference>
<sequence>MEKRWHIQETDDASILDLADRAGISSVLAQILYNRGIRTNEEIRRYLYDDMDDLDDPFLMKGMKKAVERICRAIEEQEKIVIYGDYDVDGITSTALVYSVLRDLGGCPSFYIPERQSEGYGLNADALQVLQDDGTHVLITVDCGISSHDLIEQFNQSMDIIVTDHHMPPQLIPDAYAVINPKQEGCPYPFKDLAGAGVAFKLCQALWQKRNGKTLPGYVELCALGTIADLVPLRGENRILVKEGLKRMKKGLNTGVQALLTSSGLTPDTITAGRIAFTAAPRLNAAGRISHATRGVEVLLESDAGKATSLADELSELNKERQDIEHTIAEQAVNQIEEKGQSQDGVLVAYGNDWHSGVIGIAASRLVEKFYRPALVISIHDGIGKGSCRSIPGFNMYEALKSADDLLIQYGGHTMAAGFSIVPDKIESFRQRLLAYAADHMTEESYIPEVVIDKELQADDISLQLIQELSALEPYGMGNSRPVFALRDAVISECRPIGRNKHHLRLSIETERQRLGAVGWSMASCCANVLEGDTVDLAFTLEPNEYNGIVSPQMVLQDIHRQPQTIQLDRNVMVDIYMALKHCIPEGGLPVWQVQKRLIDAVHSRYEAHTACAAMSVLREIGVLDVRELPDGPIYYFPALTGKMHLEASATYGKYFRSEGGR</sequence>
<dbReference type="InterPro" id="IPR001667">
    <property type="entry name" value="DDH_dom"/>
</dbReference>
<dbReference type="InterPro" id="IPR003156">
    <property type="entry name" value="DHHA1_dom"/>
</dbReference>
<dbReference type="GO" id="GO:0008409">
    <property type="term" value="F:5'-3' exonuclease activity"/>
    <property type="evidence" value="ECO:0007669"/>
    <property type="project" value="InterPro"/>
</dbReference>
<dbReference type="RefSeq" id="WP_170087470.1">
    <property type="nucleotide sequence ID" value="NZ_JABAFG010000007.1"/>
</dbReference>
<keyword evidence="6" id="KW-0175">Coiled coil</keyword>
<keyword evidence="3" id="KW-0540">Nuclease</keyword>
<dbReference type="PANTHER" id="PTHR30255:SF2">
    <property type="entry name" value="SINGLE-STRANDED-DNA-SPECIFIC EXONUCLEASE RECJ"/>
    <property type="match status" value="1"/>
</dbReference>
<dbReference type="Gene3D" id="3.10.310.30">
    <property type="match status" value="1"/>
</dbReference>
<feature type="domain" description="DDH" evidence="7">
    <location>
        <begin position="79"/>
        <end position="226"/>
    </location>
</feature>
<dbReference type="NCBIfam" id="TIGR00644">
    <property type="entry name" value="recJ"/>
    <property type="match status" value="1"/>
</dbReference>
<feature type="domain" description="RecJ OB" evidence="9">
    <location>
        <begin position="452"/>
        <end position="558"/>
    </location>
</feature>
<dbReference type="GO" id="GO:0006281">
    <property type="term" value="P:DNA repair"/>
    <property type="evidence" value="ECO:0007669"/>
    <property type="project" value="InterPro"/>
</dbReference>
<dbReference type="Gene3D" id="3.90.1640.30">
    <property type="match status" value="1"/>
</dbReference>
<dbReference type="GO" id="GO:0003676">
    <property type="term" value="F:nucleic acid binding"/>
    <property type="evidence" value="ECO:0007669"/>
    <property type="project" value="InterPro"/>
</dbReference>
<comment type="similarity">
    <text evidence="1">Belongs to the RecJ family.</text>
</comment>
<dbReference type="Pfam" id="PF17768">
    <property type="entry name" value="RecJ_OB"/>
    <property type="match status" value="1"/>
</dbReference>
<evidence type="ECO:0000259" key="7">
    <source>
        <dbReference type="Pfam" id="PF01368"/>
    </source>
</evidence>
<reference evidence="10 11" key="1">
    <citation type="submission" date="2020-04" db="EMBL/GenBank/DDBJ databases">
        <authorList>
            <person name="Hitch T.C.A."/>
            <person name="Wylensek D."/>
            <person name="Clavel T."/>
        </authorList>
    </citation>
    <scope>NUCLEOTIDE SEQUENCE [LARGE SCALE GENOMIC DNA]</scope>
    <source>
        <strain evidence="10 11">Oil-RF-744-FAT-WT-6-1</strain>
    </source>
</reference>
<dbReference type="EMBL" id="JABAFG010000007">
    <property type="protein sequence ID" value="NME28145.1"/>
    <property type="molecule type" value="Genomic_DNA"/>
</dbReference>
<dbReference type="PANTHER" id="PTHR30255">
    <property type="entry name" value="SINGLE-STRANDED-DNA-SPECIFIC EXONUCLEASE RECJ"/>
    <property type="match status" value="1"/>
</dbReference>
<dbReference type="InterPro" id="IPR051673">
    <property type="entry name" value="SSDNA_exonuclease_RecJ"/>
</dbReference>
<evidence type="ECO:0000256" key="4">
    <source>
        <dbReference type="ARBA" id="ARBA00022801"/>
    </source>
</evidence>
<dbReference type="Pfam" id="PF01368">
    <property type="entry name" value="DHH"/>
    <property type="match status" value="1"/>
</dbReference>
<evidence type="ECO:0000259" key="8">
    <source>
        <dbReference type="Pfam" id="PF02272"/>
    </source>
</evidence>
<keyword evidence="5 10" id="KW-0269">Exonuclease</keyword>
<evidence type="ECO:0000256" key="5">
    <source>
        <dbReference type="ARBA" id="ARBA00022839"/>
    </source>
</evidence>
<evidence type="ECO:0000256" key="2">
    <source>
        <dbReference type="ARBA" id="ARBA00019841"/>
    </source>
</evidence>